<dbReference type="GO" id="GO:0006508">
    <property type="term" value="P:proteolysis"/>
    <property type="evidence" value="ECO:0007669"/>
    <property type="project" value="UniProtKB-KW"/>
</dbReference>
<dbReference type="EMBL" id="DSMG01000095">
    <property type="protein sequence ID" value="HDX31691.1"/>
    <property type="molecule type" value="Genomic_DNA"/>
</dbReference>
<comment type="caution">
    <text evidence="2">The sequence shown here is derived from an EMBL/GenBank/DDBJ whole genome shotgun (WGS) entry which is preliminary data.</text>
</comment>
<evidence type="ECO:0000256" key="1">
    <source>
        <dbReference type="RuleBase" id="RU364089"/>
    </source>
</evidence>
<dbReference type="Pfam" id="PF03577">
    <property type="entry name" value="Peptidase_C69"/>
    <property type="match status" value="1"/>
</dbReference>
<name>A0A7C1FU99_9CHLR</name>
<dbReference type="PANTHER" id="PTHR12994">
    <property type="entry name" value="SECERNIN"/>
    <property type="match status" value="1"/>
</dbReference>
<keyword evidence="1" id="KW-0645">Protease</keyword>
<proteinExistence type="inferred from homology"/>
<comment type="similarity">
    <text evidence="1">Belongs to the peptidase C69 family.</text>
</comment>
<dbReference type="AlphaFoldDB" id="A0A7C1FU99"/>
<dbReference type="GO" id="GO:0016805">
    <property type="term" value="F:dipeptidase activity"/>
    <property type="evidence" value="ECO:0007669"/>
    <property type="project" value="UniProtKB-KW"/>
</dbReference>
<reference evidence="2" key="1">
    <citation type="journal article" date="2020" name="mSystems">
        <title>Genome- and Community-Level Interaction Insights into Carbon Utilization and Element Cycling Functions of Hydrothermarchaeota in Hydrothermal Sediment.</title>
        <authorList>
            <person name="Zhou Z."/>
            <person name="Liu Y."/>
            <person name="Xu W."/>
            <person name="Pan J."/>
            <person name="Luo Z.H."/>
            <person name="Li M."/>
        </authorList>
    </citation>
    <scope>NUCLEOTIDE SEQUENCE [LARGE SCALE GENOMIC DNA]</scope>
    <source>
        <strain evidence="2">SpSt-289</strain>
    </source>
</reference>
<dbReference type="EC" id="3.4.-.-" evidence="1"/>
<keyword evidence="1" id="KW-0378">Hydrolase</keyword>
<protein>
    <recommendedName>
        <fullName evidence="1">Dipeptidase</fullName>
        <ecNumber evidence="1">3.4.-.-</ecNumber>
    </recommendedName>
</protein>
<evidence type="ECO:0000313" key="2">
    <source>
        <dbReference type="EMBL" id="HDX31691.1"/>
    </source>
</evidence>
<comment type="catalytic activity">
    <reaction evidence="1">
        <text>an L-aminoacyl-L-amino acid + H2O = 2 an L-alpha-amino acid</text>
        <dbReference type="Rhea" id="RHEA:48940"/>
        <dbReference type="ChEBI" id="CHEBI:15377"/>
        <dbReference type="ChEBI" id="CHEBI:59869"/>
        <dbReference type="ChEBI" id="CHEBI:77460"/>
    </reaction>
</comment>
<accession>A0A7C1FU99</accession>
<dbReference type="GO" id="GO:0070004">
    <property type="term" value="F:cysteine-type exopeptidase activity"/>
    <property type="evidence" value="ECO:0007669"/>
    <property type="project" value="InterPro"/>
</dbReference>
<keyword evidence="1" id="KW-0224">Dipeptidase</keyword>
<organism evidence="2">
    <name type="scientific">Caldilinea aerophila</name>
    <dbReference type="NCBI Taxonomy" id="133453"/>
    <lineage>
        <taxon>Bacteria</taxon>
        <taxon>Bacillati</taxon>
        <taxon>Chloroflexota</taxon>
        <taxon>Caldilineae</taxon>
        <taxon>Caldilineales</taxon>
        <taxon>Caldilineaceae</taxon>
        <taxon>Caldilinea</taxon>
    </lineage>
</organism>
<dbReference type="InterPro" id="IPR005322">
    <property type="entry name" value="Peptidase_C69"/>
</dbReference>
<dbReference type="Gene3D" id="3.60.60.10">
    <property type="entry name" value="Penicillin V Acylase, Chain A"/>
    <property type="match status" value="1"/>
</dbReference>
<dbReference type="PANTHER" id="PTHR12994:SF17">
    <property type="entry name" value="LD30995P"/>
    <property type="match status" value="1"/>
</dbReference>
<sequence>MARRLIWKRCANGNECAKQGECAKGGERAMCDTLVMTPEATADGVALFAKNSDREPNEAHHLMVIPALDHAPGSRVRCTYIEIEQVPHTHAVVLAKPFWLWGAEMGVNEHGVAIGNEALFTREPYEKTGRLLGMDLLRLGLERAATAAEAVEVITTLLEQYGQGGNCGFQRQLYYHNSFLIADPTAAWVLETVGRRWAAKRIQGGYSISNAITLGREWDKASPDLVSYAVERGWCKNEADFDFGRAYSDFLYTRFSDARQRCATTTAALRSAGGRATPASMMAALRLHTAEAGPDWSPAQGLTGATVCMHAGYGPVRRSQTTGSLVAYLHPRHPLLFVTGSAAPCTSIFKPLWVDTLLPENVGPTPTGVYDPHSLFWRHEHLHRSILRDYPRRMAAIQEERALLEQELLEEALAYCDAPVERRQQIVEEGFHRALAAEERWLMRIARVAPTKRLPFLYARAWASFNREAGMPLDALV</sequence>
<gene>
    <name evidence="2" type="ORF">ENQ20_09390</name>
</gene>